<keyword evidence="2" id="KW-1185">Reference proteome</keyword>
<evidence type="ECO:0000313" key="2">
    <source>
        <dbReference type="Proteomes" id="UP000641932"/>
    </source>
</evidence>
<accession>A0A917ZYN8</accession>
<proteinExistence type="predicted"/>
<reference evidence="1" key="2">
    <citation type="submission" date="2020-09" db="EMBL/GenBank/DDBJ databases">
        <authorList>
            <person name="Sun Q."/>
            <person name="Zhou Y."/>
        </authorList>
    </citation>
    <scope>NUCLEOTIDE SEQUENCE</scope>
    <source>
        <strain evidence="1">CGMCC 4.7201</strain>
    </source>
</reference>
<organism evidence="1 2">
    <name type="scientific">Wenjunlia tyrosinilytica</name>
    <dbReference type="NCBI Taxonomy" id="1544741"/>
    <lineage>
        <taxon>Bacteria</taxon>
        <taxon>Bacillati</taxon>
        <taxon>Actinomycetota</taxon>
        <taxon>Actinomycetes</taxon>
        <taxon>Kitasatosporales</taxon>
        <taxon>Streptomycetaceae</taxon>
        <taxon>Wenjunlia</taxon>
    </lineage>
</organism>
<dbReference type="RefSeq" id="WP_189135880.1">
    <property type="nucleotide sequence ID" value="NZ_BMMS01000067.1"/>
</dbReference>
<dbReference type="Proteomes" id="UP000641932">
    <property type="component" value="Unassembled WGS sequence"/>
</dbReference>
<reference evidence="1" key="1">
    <citation type="journal article" date="2014" name="Int. J. Syst. Evol. Microbiol.">
        <title>Complete genome sequence of Corynebacterium casei LMG S-19264T (=DSM 44701T), isolated from a smear-ripened cheese.</title>
        <authorList>
            <consortium name="US DOE Joint Genome Institute (JGI-PGF)"/>
            <person name="Walter F."/>
            <person name="Albersmeier A."/>
            <person name="Kalinowski J."/>
            <person name="Ruckert C."/>
        </authorList>
    </citation>
    <scope>NUCLEOTIDE SEQUENCE</scope>
    <source>
        <strain evidence="1">CGMCC 4.7201</strain>
    </source>
</reference>
<evidence type="ECO:0000313" key="1">
    <source>
        <dbReference type="EMBL" id="GGP00828.1"/>
    </source>
</evidence>
<protein>
    <submittedName>
        <fullName evidence="1">Uncharacterized protein</fullName>
    </submittedName>
</protein>
<sequence length="72" mass="7910">MSQRMHSSAPRPASVEPESLAELVGDCVRMARHWPVPHTPPIAPPTPWERIHGVRVSDSSAHLLDGMSDYGD</sequence>
<name>A0A917ZYN8_9ACTN</name>
<gene>
    <name evidence="1" type="ORF">GCM10012280_70430</name>
</gene>
<dbReference type="AlphaFoldDB" id="A0A917ZYN8"/>
<dbReference type="EMBL" id="BMMS01000067">
    <property type="protein sequence ID" value="GGP00828.1"/>
    <property type="molecule type" value="Genomic_DNA"/>
</dbReference>
<comment type="caution">
    <text evidence="1">The sequence shown here is derived from an EMBL/GenBank/DDBJ whole genome shotgun (WGS) entry which is preliminary data.</text>
</comment>